<dbReference type="InterPro" id="IPR050583">
    <property type="entry name" value="Mycobacterial_A85_antigen"/>
</dbReference>
<reference evidence="1" key="1">
    <citation type="journal article" date="2021" name="mSystems">
        <title>Bacteria and Archaea Synergistically Convert Glycine Betaine to Biogenic Methane in the Formosa Cold Seep of the South China Sea.</title>
        <authorList>
            <person name="Li L."/>
            <person name="Zhang W."/>
            <person name="Zhang S."/>
            <person name="Song L."/>
            <person name="Sun Q."/>
            <person name="Zhang H."/>
            <person name="Xiang H."/>
            <person name="Dong X."/>
        </authorList>
    </citation>
    <scope>NUCLEOTIDE SEQUENCE</scope>
    <source>
        <strain evidence="1">ZWT</strain>
    </source>
</reference>
<dbReference type="InterPro" id="IPR000801">
    <property type="entry name" value="Esterase-like"/>
</dbReference>
<gene>
    <name evidence="1" type="ORF">KDK92_22400</name>
</gene>
<dbReference type="SUPFAM" id="SSF53474">
    <property type="entry name" value="alpha/beta-Hydrolases"/>
    <property type="match status" value="1"/>
</dbReference>
<dbReference type="AlphaFoldDB" id="A0A9J6P6K6"/>
<dbReference type="Pfam" id="PF00756">
    <property type="entry name" value="Esterase"/>
    <property type="match status" value="1"/>
</dbReference>
<dbReference type="EMBL" id="JAGSOJ010000006">
    <property type="protein sequence ID" value="MCM1992474.1"/>
    <property type="molecule type" value="Genomic_DNA"/>
</dbReference>
<dbReference type="PANTHER" id="PTHR48098">
    <property type="entry name" value="ENTEROCHELIN ESTERASE-RELATED"/>
    <property type="match status" value="1"/>
</dbReference>
<dbReference type="Gene3D" id="3.40.50.1820">
    <property type="entry name" value="alpha/beta hydrolase"/>
    <property type="match status" value="1"/>
</dbReference>
<reference evidence="1" key="2">
    <citation type="submission" date="2021-04" db="EMBL/GenBank/DDBJ databases">
        <authorList>
            <person name="Dong X."/>
        </authorList>
    </citation>
    <scope>NUCLEOTIDE SEQUENCE</scope>
    <source>
        <strain evidence="1">ZWT</strain>
    </source>
</reference>
<organism evidence="1 2">
    <name type="scientific">Oceanirhabdus seepicola</name>
    <dbReference type="NCBI Taxonomy" id="2828781"/>
    <lineage>
        <taxon>Bacteria</taxon>
        <taxon>Bacillati</taxon>
        <taxon>Bacillota</taxon>
        <taxon>Clostridia</taxon>
        <taxon>Eubacteriales</taxon>
        <taxon>Clostridiaceae</taxon>
        <taxon>Oceanirhabdus</taxon>
    </lineage>
</organism>
<evidence type="ECO:0000313" key="1">
    <source>
        <dbReference type="EMBL" id="MCM1992474.1"/>
    </source>
</evidence>
<proteinExistence type="predicted"/>
<name>A0A9J6P6K6_9CLOT</name>
<dbReference type="Proteomes" id="UP001056429">
    <property type="component" value="Unassembled WGS sequence"/>
</dbReference>
<keyword evidence="2" id="KW-1185">Reference proteome</keyword>
<dbReference type="RefSeq" id="WP_250861639.1">
    <property type="nucleotide sequence ID" value="NZ_JAGSOJ010000006.1"/>
</dbReference>
<evidence type="ECO:0000313" key="2">
    <source>
        <dbReference type="Proteomes" id="UP001056429"/>
    </source>
</evidence>
<comment type="caution">
    <text evidence="1">The sequence shown here is derived from an EMBL/GenBank/DDBJ whole genome shotgun (WGS) entry which is preliminary data.</text>
</comment>
<dbReference type="PANTHER" id="PTHR48098:SF3">
    <property type="entry name" value="IRON(III) ENTEROBACTIN ESTERASE"/>
    <property type="match status" value="1"/>
</dbReference>
<dbReference type="InterPro" id="IPR029058">
    <property type="entry name" value="AB_hydrolase_fold"/>
</dbReference>
<accession>A0A9J6P6K6</accession>
<protein>
    <submittedName>
        <fullName evidence="1">Esterase family protein</fullName>
    </submittedName>
</protein>
<sequence>MMDISLCEILILLFLGKRIPPIVAFFVECEDCRNYKLSCDNNIADFFVNKVIPWCRKRYNISHKPEDCIISGLSLGGLFASYMGLNHSNIFGNVLSQSGSYWWYPNYDSGKPLKKYKSNGITWMAESFQEHEKLNLKFYLEVGALERDRIINGSKNMRDILLSKGYHVQYSEFQGGHDYLSWRETLAKGLRYLTRECDTPISLLIKE</sequence>